<keyword evidence="4" id="KW-0675">Receptor</keyword>
<dbReference type="Pfam" id="PF09294">
    <property type="entry name" value="Interfer-bind"/>
    <property type="match status" value="1"/>
</dbReference>
<dbReference type="Proteomes" id="UP000694557">
    <property type="component" value="Unassembled WGS sequence"/>
</dbReference>
<dbReference type="RefSeq" id="XP_031692972.1">
    <property type="nucleotide sequence ID" value="XM_031837112.1"/>
</dbReference>
<dbReference type="GO" id="GO:0005886">
    <property type="term" value="C:plasma membrane"/>
    <property type="evidence" value="ECO:0007669"/>
    <property type="project" value="TreeGrafter"/>
</dbReference>
<evidence type="ECO:0000256" key="5">
    <source>
        <dbReference type="SAM" id="Phobius"/>
    </source>
</evidence>
<reference evidence="8" key="2">
    <citation type="submission" date="2025-09" db="UniProtKB">
        <authorList>
            <consortium name="Ensembl"/>
        </authorList>
    </citation>
    <scope>IDENTIFICATION</scope>
</reference>
<dbReference type="PANTHER" id="PTHR20859">
    <property type="entry name" value="INTERFERON/INTERLEUKIN RECEPTOR"/>
    <property type="match status" value="1"/>
</dbReference>
<reference evidence="8" key="1">
    <citation type="submission" date="2025-08" db="UniProtKB">
        <authorList>
            <consortium name="Ensembl"/>
        </authorList>
    </citation>
    <scope>IDENTIFICATION</scope>
</reference>
<name>A0A8C7DI11_ONCKI</name>
<keyword evidence="5" id="KW-1133">Transmembrane helix</keyword>
<dbReference type="InterPro" id="IPR036116">
    <property type="entry name" value="FN3_sf"/>
</dbReference>
<evidence type="ECO:0000256" key="1">
    <source>
        <dbReference type="ARBA" id="ARBA00005399"/>
    </source>
</evidence>
<dbReference type="SUPFAM" id="SSF49265">
    <property type="entry name" value="Fibronectin type III"/>
    <property type="match status" value="2"/>
</dbReference>
<dbReference type="InterPro" id="IPR015373">
    <property type="entry name" value="Interferon/interleukin_rcp_dom"/>
</dbReference>
<dbReference type="PANTHER" id="PTHR20859:SF86">
    <property type="entry name" value="INTERLEUKIN-20 RECEPTOR SUBUNIT ALPHA"/>
    <property type="match status" value="1"/>
</dbReference>
<dbReference type="InterPro" id="IPR013783">
    <property type="entry name" value="Ig-like_fold"/>
</dbReference>
<feature type="domain" description="Fibronectin type-III" evidence="6">
    <location>
        <begin position="17"/>
        <end position="117"/>
    </location>
</feature>
<sequence length="619" mass="69660">MPLAVDHLLSAVSPFLVVSHGSSVGCPEGVHFNSVNLRNIAKWHPGKDTPNDTHYTVEYAIYGDRMDSGATQVRWRVKNQCRDIPQTRCDLSNETTDLDEGYFARVKAVGTNLSSKWAFTEKRFDPKADTTFGPPLVKLVVKENSVTVKLKGPMRWKTGNMTKEYSLLKIYPQMTYNLSVYDNRSNKTHHFTVENRSFEYGLLAYETQYCFSANSQVLSLPIPWHASEWQCLTTPKDPFYDQLLLMLMGAVVPSVICLFMLILAGCLFYHFVCGNKQKSPPFLEILDLQNPPQTFCPEHTVTVNVVLVNIAKPMELITIKPNNIPALIHQTEWELELPNTSQQAPGIEPPKEGTCEDEFGEAQPEPLDYGFVGAAPEMPEVRESEASDIEKTHPLRLSQVNPYIAQRCAPGSQEPVENVLTGMCLDMNPKTGHFRMPLLSDIKLGVESTSYKEPDQMGPYAPQHVSVRETTEVDLWGDEAEEPQSYPTDYGFVGAVPKQQMVPTKYQTRSNRRDNQPLLLAQVNLYRSQRQALFPQESEEEDGLGGGNCVDWSPTTGILQMPLLSKPIPEVEGARKDRESEQLEILPSVLVRQSSEESEGESDLTKLQNVWSLQINMED</sequence>
<protein>
    <submittedName>
        <fullName evidence="8">Interleukin 20 receptor, alpha</fullName>
    </submittedName>
</protein>
<dbReference type="GO" id="GO:0004896">
    <property type="term" value="F:cytokine receptor activity"/>
    <property type="evidence" value="ECO:0007669"/>
    <property type="project" value="TreeGrafter"/>
</dbReference>
<feature type="transmembrane region" description="Helical" evidence="5">
    <location>
        <begin position="243"/>
        <end position="272"/>
    </location>
</feature>
<dbReference type="Gene3D" id="2.60.40.10">
    <property type="entry name" value="Immunoglobulins"/>
    <property type="match status" value="2"/>
</dbReference>
<dbReference type="GeneTree" id="ENSGT00940000157314"/>
<dbReference type="GeneID" id="109900704"/>
<evidence type="ECO:0000256" key="3">
    <source>
        <dbReference type="ARBA" id="ARBA00023157"/>
    </source>
</evidence>
<evidence type="ECO:0000313" key="9">
    <source>
        <dbReference type="Proteomes" id="UP000694557"/>
    </source>
</evidence>
<feature type="domain" description="Interferon/interleukin receptor" evidence="7">
    <location>
        <begin position="130"/>
        <end position="235"/>
    </location>
</feature>
<dbReference type="FunFam" id="2.60.40.10:FF:000348">
    <property type="entry name" value="Interleukin 20 receptor subunit alpha"/>
    <property type="match status" value="1"/>
</dbReference>
<dbReference type="Pfam" id="PF01108">
    <property type="entry name" value="Tissue_fac"/>
    <property type="match status" value="1"/>
</dbReference>
<proteinExistence type="inferred from homology"/>
<gene>
    <name evidence="8" type="primary">LOC109900704</name>
</gene>
<keyword evidence="5" id="KW-0812">Transmembrane</keyword>
<evidence type="ECO:0000256" key="2">
    <source>
        <dbReference type="ARBA" id="ARBA00022729"/>
    </source>
</evidence>
<keyword evidence="5" id="KW-0472">Membrane</keyword>
<dbReference type="InterPro" id="IPR003961">
    <property type="entry name" value="FN3_dom"/>
</dbReference>
<accession>A0A8C7DI11</accession>
<evidence type="ECO:0000256" key="4">
    <source>
        <dbReference type="ARBA" id="ARBA00023170"/>
    </source>
</evidence>
<keyword evidence="2" id="KW-0732">Signal</keyword>
<evidence type="ECO:0000259" key="6">
    <source>
        <dbReference type="Pfam" id="PF01108"/>
    </source>
</evidence>
<evidence type="ECO:0000259" key="7">
    <source>
        <dbReference type="Pfam" id="PF09294"/>
    </source>
</evidence>
<dbReference type="InterPro" id="IPR050650">
    <property type="entry name" value="Type-II_Cytokine-TF_Rcpt"/>
</dbReference>
<dbReference type="AlphaFoldDB" id="A0A8C7DI11"/>
<keyword evidence="9" id="KW-1185">Reference proteome</keyword>
<dbReference type="Ensembl" id="ENSOKIT00005021996.1">
    <property type="protein sequence ID" value="ENSOKIP00005020660.1"/>
    <property type="gene ID" value="ENSOKIG00005009129.1"/>
</dbReference>
<organism evidence="8 9">
    <name type="scientific">Oncorhynchus kisutch</name>
    <name type="common">Coho salmon</name>
    <name type="synonym">Salmo kisutch</name>
    <dbReference type="NCBI Taxonomy" id="8019"/>
    <lineage>
        <taxon>Eukaryota</taxon>
        <taxon>Metazoa</taxon>
        <taxon>Chordata</taxon>
        <taxon>Craniata</taxon>
        <taxon>Vertebrata</taxon>
        <taxon>Euteleostomi</taxon>
        <taxon>Actinopterygii</taxon>
        <taxon>Neopterygii</taxon>
        <taxon>Teleostei</taxon>
        <taxon>Protacanthopterygii</taxon>
        <taxon>Salmoniformes</taxon>
        <taxon>Salmonidae</taxon>
        <taxon>Salmoninae</taxon>
        <taxon>Oncorhynchus</taxon>
    </lineage>
</organism>
<keyword evidence="3" id="KW-1015">Disulfide bond</keyword>
<comment type="similarity">
    <text evidence="1">Belongs to the type II cytokine receptor family.</text>
</comment>
<evidence type="ECO:0000313" key="8">
    <source>
        <dbReference type="Ensembl" id="ENSOKIP00005020660.1"/>
    </source>
</evidence>